<name>A0A812IN82_9DINO</name>
<dbReference type="AlphaFoldDB" id="A0A812IN82"/>
<organism evidence="3 4">
    <name type="scientific">Symbiodinium necroappetens</name>
    <dbReference type="NCBI Taxonomy" id="1628268"/>
    <lineage>
        <taxon>Eukaryota</taxon>
        <taxon>Sar</taxon>
        <taxon>Alveolata</taxon>
        <taxon>Dinophyceae</taxon>
        <taxon>Suessiales</taxon>
        <taxon>Symbiodiniaceae</taxon>
        <taxon>Symbiodinium</taxon>
    </lineage>
</organism>
<sequence length="1045" mass="114715">MYRVPRRAQLGLPSSHTMHLGHSMLKAFADGYCATDATKPPQTQELVVNAQALAGAGPALAQLVSEMPGLRSLRLLTASNPPRPAGLRRASSPAQQACSSGQDFAQLTSIQIRGGFSLDSLNLGAMLSSASSLQVLDLSGSEFGDADAQLLAAANVGPLPELHLLGFRGCKLQSPAAAAALARAVNHFGSIRHIRMQANRWRVEAHRSFAEHLLESSAQALVSLEAGYSSHGQQGQALPSQSRPPRTADPSPGTPAESLAEELVEGGDAPGTESRSDKLHFLAQFGVGLWLSAVACRLASGLQELRLEKLDVGAPPLEPRSMSVSISSSFLVVFARKLRQLLPFLDGEMRMMGESALSHITEWIQQHWGESVQLLISSDEETQHLDHDHPVMRPQPEEQTEGGNRSAYLGGDVGETLLDLASGAASVRSWSMHLESRSPAAAAERASDLTGRNPFPIDVENAGPQTSEHDQTAYPMAQCARQGRGNAMLRAEAMAASAFRVFDPSQRCGIKTVPAAAWLIPMRGDGWRRTVTERSFDGGGFRAAFRLEAALRSGSLAARQPTPNMREADACAAASDGVVSKLPYQKLVPGKRTGRYIRVPDIGELADEHEQHSVYLRNGRGVEATLETTGFELRNQATQCTNFFDPVAVATIYYPEVEALVKHSTGCADVIVFDHTIRESGATGLNVLSETSQAAAPVMRVHTDYTDESAPRRLRDLVRSESYTGMKLSEEDCERILSSRYCFINVWKSIAEEPATRCPLAVCDAKSVDYSRAIKYEMHFPDRIGSNYALEFSPQHRWYYYPGMGKDESLLFKVFEKDASRTQSVFHTAFHDPTTPEDAPTRRSIECRTIACFAESESGKCSYQPLQLMHVVMHSNKAASTCWHDHLACSQKAPAMKQILESNAWRLPAQVTVSFIAAPGKHPPDELNVERLISQLPPPLKKHLWLKTPNLRRKLAGQAQQLIDAAIEDDPENGQMIKAAIRQGVDNLNHEADLHPLEFQQSLKDMERIERALKVHSMQHVLYCSWNWLPTSTKRRNNYVLRAFL</sequence>
<dbReference type="Proteomes" id="UP000601435">
    <property type="component" value="Unassembled WGS sequence"/>
</dbReference>
<proteinExistence type="inferred from homology"/>
<dbReference type="NCBIfam" id="NF041278">
    <property type="entry name" value="CmcJ_NvfI_EfuI"/>
    <property type="match status" value="1"/>
</dbReference>
<comment type="caution">
    <text evidence="3">The sequence shown here is derived from an EMBL/GenBank/DDBJ whole genome shotgun (WGS) entry which is preliminary data.</text>
</comment>
<accession>A0A812IN82</accession>
<dbReference type="SUPFAM" id="SSF52047">
    <property type="entry name" value="RNI-like"/>
    <property type="match status" value="1"/>
</dbReference>
<feature type="region of interest" description="Disordered" evidence="2">
    <location>
        <begin position="386"/>
        <end position="407"/>
    </location>
</feature>
<protein>
    <submittedName>
        <fullName evidence="3">AsaB protein</fullName>
    </submittedName>
</protein>
<evidence type="ECO:0000313" key="4">
    <source>
        <dbReference type="Proteomes" id="UP000601435"/>
    </source>
</evidence>
<dbReference type="GO" id="GO:0016491">
    <property type="term" value="F:oxidoreductase activity"/>
    <property type="evidence" value="ECO:0007669"/>
    <property type="project" value="InterPro"/>
</dbReference>
<dbReference type="InterPro" id="IPR044053">
    <property type="entry name" value="AsaB-like"/>
</dbReference>
<dbReference type="EMBL" id="CAJNJA010000003">
    <property type="protein sequence ID" value="CAE7150862.1"/>
    <property type="molecule type" value="Genomic_DNA"/>
</dbReference>
<reference evidence="3" key="1">
    <citation type="submission" date="2021-02" db="EMBL/GenBank/DDBJ databases">
        <authorList>
            <person name="Dougan E. K."/>
            <person name="Rhodes N."/>
            <person name="Thang M."/>
            <person name="Chan C."/>
        </authorList>
    </citation>
    <scope>NUCLEOTIDE SEQUENCE</scope>
</reference>
<keyword evidence="4" id="KW-1185">Reference proteome</keyword>
<dbReference type="PANTHER" id="PTHR34598">
    <property type="entry name" value="BLL6449 PROTEIN"/>
    <property type="match status" value="1"/>
</dbReference>
<evidence type="ECO:0000256" key="1">
    <source>
        <dbReference type="ARBA" id="ARBA00023604"/>
    </source>
</evidence>
<evidence type="ECO:0000313" key="3">
    <source>
        <dbReference type="EMBL" id="CAE7150862.1"/>
    </source>
</evidence>
<gene>
    <name evidence="3" type="primary">asaB</name>
    <name evidence="3" type="ORF">SNEC2469_LOCUS184</name>
</gene>
<feature type="compositionally biased region" description="Polar residues" evidence="2">
    <location>
        <begin position="231"/>
        <end position="244"/>
    </location>
</feature>
<dbReference type="OrthoDB" id="412788at2759"/>
<dbReference type="Gene3D" id="3.80.10.10">
    <property type="entry name" value="Ribonuclease Inhibitor"/>
    <property type="match status" value="1"/>
</dbReference>
<comment type="similarity">
    <text evidence="1">Belongs to the asaB hydroxylase/desaturase family.</text>
</comment>
<dbReference type="PANTHER" id="PTHR34598:SF3">
    <property type="entry name" value="OXIDOREDUCTASE AN1597"/>
    <property type="match status" value="1"/>
</dbReference>
<dbReference type="InterPro" id="IPR032675">
    <property type="entry name" value="LRR_dom_sf"/>
</dbReference>
<evidence type="ECO:0000256" key="2">
    <source>
        <dbReference type="SAM" id="MobiDB-lite"/>
    </source>
</evidence>
<feature type="region of interest" description="Disordered" evidence="2">
    <location>
        <begin position="231"/>
        <end position="272"/>
    </location>
</feature>